<protein>
    <submittedName>
        <fullName evidence="2">Uncharacterized protein</fullName>
    </submittedName>
</protein>
<dbReference type="PROSITE" id="PS51318">
    <property type="entry name" value="TAT"/>
    <property type="match status" value="1"/>
</dbReference>
<keyword evidence="1" id="KW-0732">Signal</keyword>
<accession>A0A7X5VAD6</accession>
<dbReference type="Gene3D" id="3.20.20.80">
    <property type="entry name" value="Glycosidases"/>
    <property type="match status" value="1"/>
</dbReference>
<feature type="signal peptide" evidence="1">
    <location>
        <begin position="1"/>
        <end position="34"/>
    </location>
</feature>
<reference evidence="2 3" key="1">
    <citation type="submission" date="2020-03" db="EMBL/GenBank/DDBJ databases">
        <title>Sequencing the genomes of 1000 actinobacteria strains.</title>
        <authorList>
            <person name="Klenk H.-P."/>
        </authorList>
    </citation>
    <scope>NUCLEOTIDE SEQUENCE [LARGE SCALE GENOMIC DNA]</scope>
    <source>
        <strain evidence="2 3">DSM 45490</strain>
    </source>
</reference>
<comment type="caution">
    <text evidence="2">The sequence shown here is derived from an EMBL/GenBank/DDBJ whole genome shotgun (WGS) entry which is preliminary data.</text>
</comment>
<dbReference type="RefSeq" id="WP_167206535.1">
    <property type="nucleotide sequence ID" value="NZ_JAASRO010000001.1"/>
</dbReference>
<gene>
    <name evidence="2" type="ORF">BJY22_002589</name>
</gene>
<dbReference type="AlphaFoldDB" id="A0A7X5VAD6"/>
<dbReference type="InterPro" id="IPR006311">
    <property type="entry name" value="TAT_signal"/>
</dbReference>
<dbReference type="Proteomes" id="UP000555407">
    <property type="component" value="Unassembled WGS sequence"/>
</dbReference>
<keyword evidence="3" id="KW-1185">Reference proteome</keyword>
<organism evidence="2 3">
    <name type="scientific">Kribbella shirazensis</name>
    <dbReference type="NCBI Taxonomy" id="1105143"/>
    <lineage>
        <taxon>Bacteria</taxon>
        <taxon>Bacillati</taxon>
        <taxon>Actinomycetota</taxon>
        <taxon>Actinomycetes</taxon>
        <taxon>Propionibacteriales</taxon>
        <taxon>Kribbellaceae</taxon>
        <taxon>Kribbella</taxon>
    </lineage>
</organism>
<name>A0A7X5VAD6_9ACTN</name>
<dbReference type="EMBL" id="JAASRO010000001">
    <property type="protein sequence ID" value="NIK56872.1"/>
    <property type="molecule type" value="Genomic_DNA"/>
</dbReference>
<feature type="chain" id="PRO_5030829072" evidence="1">
    <location>
        <begin position="35"/>
        <end position="766"/>
    </location>
</feature>
<sequence>MTELSKPTRRTFVAGSLVAAGVAGGLLPAGTARAATAYTLTADGITVTALTDGTLVVGDGTERIRIAHFQVKDTVLGGQRTFGGTPSLVTLPDGRQAIRVEYKMSAAAQTITVTGTFDVTARRLHMRWDATSSHKMYLNSQFSRTTISPAAAEYATPVTRWNRDPGGGVPYETNDGIVYTDTWADTHAYFRLQSSRPDWTTRDWMHIVGTYDALGVLRHEADLVLGNLREVAANAAAVGRPVGIDLWTDQPFNLWYETGQPMPVNVQVVAGSGVTAPVTVSWFARDFDGTTLTSGSTVLPLAPGQSADHKVVVPALRQQGVAFVEVKAVTGGVEAFARTTLAVLPSYPYRGGGMFGIANYPWLLKPSKADIATLLQKIGVASVRIAYNGAPGIPPAELEALGIMPNIQHGDVVFDATPEQAKAWAAELVDVVVDARARYFEVDNERNQPWMSGLYADKYIRDGLRPVVERLAEVGADVKVMNNGLGGMDVNWVDSFHAHGGWDLIDVFAFHPGRGNFTPDYAPTPDEWVTGSNGSYWNFLGGVREAKRRIREYGGDKELWLTEAYACTRPNQWWNDTLRQAAENVLLTLALAKAEGVDGLNWYQLYDSTIHHPQEADPANPEYHHGLLHRDLSAKPSLLAFANATRVLEEAEFVRWLDFSKVDRHLQGLLFSTPDGPLSILWSRKDGYLLNADHVEGQAYYPHPEVWEDDWPTKTNVVVRGGELVEIDCIGRRRTLTGSRIRLTLDGAPRLYRGLSAQPELQLRLA</sequence>
<dbReference type="SUPFAM" id="SSF51445">
    <property type="entry name" value="(Trans)glycosidases"/>
    <property type="match status" value="1"/>
</dbReference>
<evidence type="ECO:0000256" key="1">
    <source>
        <dbReference type="SAM" id="SignalP"/>
    </source>
</evidence>
<dbReference type="InterPro" id="IPR017853">
    <property type="entry name" value="GH"/>
</dbReference>
<evidence type="ECO:0000313" key="3">
    <source>
        <dbReference type="Proteomes" id="UP000555407"/>
    </source>
</evidence>
<proteinExistence type="predicted"/>
<evidence type="ECO:0000313" key="2">
    <source>
        <dbReference type="EMBL" id="NIK56872.1"/>
    </source>
</evidence>